<dbReference type="GO" id="GO:0160147">
    <property type="term" value="F:tRNA pseudouridine(38-40) synthase activity"/>
    <property type="evidence" value="ECO:0007669"/>
    <property type="project" value="UniProtKB-EC"/>
</dbReference>
<evidence type="ECO:0000256" key="1">
    <source>
        <dbReference type="ARBA" id="ARBA00009375"/>
    </source>
</evidence>
<dbReference type="NCBIfam" id="TIGR00071">
    <property type="entry name" value="hisT_truA"/>
    <property type="match status" value="1"/>
</dbReference>
<evidence type="ECO:0000256" key="5">
    <source>
        <dbReference type="PIRSR" id="PIRSR001430-1"/>
    </source>
</evidence>
<dbReference type="PANTHER" id="PTHR11142">
    <property type="entry name" value="PSEUDOURIDYLATE SYNTHASE"/>
    <property type="match status" value="1"/>
</dbReference>
<dbReference type="GO" id="GO:0031119">
    <property type="term" value="P:tRNA pseudouridine synthesis"/>
    <property type="evidence" value="ECO:0007669"/>
    <property type="project" value="UniProtKB-UniRule"/>
</dbReference>
<name>A0A559K3E3_9BACL</name>
<feature type="domain" description="Pseudouridine synthase I TruA alpha/beta" evidence="8">
    <location>
        <begin position="145"/>
        <end position="252"/>
    </location>
</feature>
<accession>A0A559K3E3</accession>
<dbReference type="InterPro" id="IPR020103">
    <property type="entry name" value="PsdUridine_synth_cat_dom_sf"/>
</dbReference>
<gene>
    <name evidence="4 9" type="primary">truA</name>
    <name evidence="9" type="ORF">FPZ49_28430</name>
</gene>
<keyword evidence="2 4" id="KW-0819">tRNA processing</keyword>
<dbReference type="InterPro" id="IPR020095">
    <property type="entry name" value="PsdUridine_synth_TruA_C"/>
</dbReference>
<dbReference type="InterPro" id="IPR020094">
    <property type="entry name" value="TruA/RsuA/RluB/E/F_N"/>
</dbReference>
<comment type="function">
    <text evidence="4">Formation of pseudouridine at positions 38, 39 and 40 in the anticodon stem and loop of transfer RNAs.</text>
</comment>
<evidence type="ECO:0000256" key="4">
    <source>
        <dbReference type="HAMAP-Rule" id="MF_00171"/>
    </source>
</evidence>
<dbReference type="PIRSF" id="PIRSF001430">
    <property type="entry name" value="tRNA_psdUrid_synth"/>
    <property type="match status" value="1"/>
</dbReference>
<dbReference type="EMBL" id="VNJI01000051">
    <property type="protein sequence ID" value="TVY06654.1"/>
    <property type="molecule type" value="Genomic_DNA"/>
</dbReference>
<comment type="caution">
    <text evidence="9">The sequence shown here is derived from an EMBL/GenBank/DDBJ whole genome shotgun (WGS) entry which is preliminary data.</text>
</comment>
<dbReference type="HAMAP" id="MF_00171">
    <property type="entry name" value="TruA"/>
    <property type="match status" value="1"/>
</dbReference>
<comment type="catalytic activity">
    <reaction evidence="4 7">
        <text>uridine(38/39/40) in tRNA = pseudouridine(38/39/40) in tRNA</text>
        <dbReference type="Rhea" id="RHEA:22376"/>
        <dbReference type="Rhea" id="RHEA-COMP:10085"/>
        <dbReference type="Rhea" id="RHEA-COMP:10087"/>
        <dbReference type="ChEBI" id="CHEBI:65314"/>
        <dbReference type="ChEBI" id="CHEBI:65315"/>
        <dbReference type="EC" id="5.4.99.12"/>
    </reaction>
</comment>
<dbReference type="GO" id="GO:0003723">
    <property type="term" value="F:RNA binding"/>
    <property type="evidence" value="ECO:0007669"/>
    <property type="project" value="InterPro"/>
</dbReference>
<dbReference type="Pfam" id="PF01416">
    <property type="entry name" value="PseudoU_synth_1"/>
    <property type="match status" value="2"/>
</dbReference>
<feature type="binding site" evidence="4 6">
    <location>
        <position position="110"/>
    </location>
    <ligand>
        <name>substrate</name>
    </ligand>
</feature>
<dbReference type="InterPro" id="IPR020097">
    <property type="entry name" value="PsdUridine_synth_TruA_a/b_dom"/>
</dbReference>
<dbReference type="Gene3D" id="3.30.70.660">
    <property type="entry name" value="Pseudouridine synthase I, catalytic domain, C-terminal subdomain"/>
    <property type="match status" value="1"/>
</dbReference>
<dbReference type="FunFam" id="3.30.70.580:FF:000001">
    <property type="entry name" value="tRNA pseudouridine synthase A"/>
    <property type="match status" value="1"/>
</dbReference>
<comment type="caution">
    <text evidence="4">Lacks conserved residue(s) required for the propagation of feature annotation.</text>
</comment>
<dbReference type="AlphaFoldDB" id="A0A559K3E3"/>
<keyword evidence="10" id="KW-1185">Reference proteome</keyword>
<evidence type="ECO:0000313" key="9">
    <source>
        <dbReference type="EMBL" id="TVY06654.1"/>
    </source>
</evidence>
<dbReference type="Proteomes" id="UP000317036">
    <property type="component" value="Unassembled WGS sequence"/>
</dbReference>
<comment type="subunit">
    <text evidence="4">Homodimer.</text>
</comment>
<evidence type="ECO:0000256" key="2">
    <source>
        <dbReference type="ARBA" id="ARBA00022694"/>
    </source>
</evidence>
<dbReference type="PANTHER" id="PTHR11142:SF0">
    <property type="entry name" value="TRNA PSEUDOURIDINE SYNTHASE-LIKE 1"/>
    <property type="match status" value="1"/>
</dbReference>
<dbReference type="OrthoDB" id="9811823at2"/>
<dbReference type="InterPro" id="IPR001406">
    <property type="entry name" value="PsdUridine_synth_TruA"/>
</dbReference>
<comment type="similarity">
    <text evidence="1 4 7">Belongs to the tRNA pseudouridine synthase TruA family.</text>
</comment>
<feature type="domain" description="Pseudouridine synthase I TruA alpha/beta" evidence="8">
    <location>
        <begin position="8"/>
        <end position="100"/>
    </location>
</feature>
<keyword evidence="3 4" id="KW-0413">Isomerase</keyword>
<dbReference type="CDD" id="cd02570">
    <property type="entry name" value="PseudoU_synth_EcTruA"/>
    <property type="match status" value="1"/>
</dbReference>
<feature type="active site" description="Nucleophile" evidence="4 5">
    <location>
        <position position="52"/>
    </location>
</feature>
<dbReference type="RefSeq" id="WP_144853571.1">
    <property type="nucleotide sequence ID" value="NZ_VNJI01000051.1"/>
</dbReference>
<evidence type="ECO:0000259" key="8">
    <source>
        <dbReference type="Pfam" id="PF01416"/>
    </source>
</evidence>
<proteinExistence type="inferred from homology"/>
<dbReference type="Gene3D" id="3.30.70.580">
    <property type="entry name" value="Pseudouridine synthase I, catalytic domain, N-terminal subdomain"/>
    <property type="match status" value="1"/>
</dbReference>
<dbReference type="EC" id="5.4.99.12" evidence="4"/>
<sequence length="258" mass="29263">MRNVRMTVSYDGTAYCGFQTQPGLNTVQEQLEQAIKVLTGEDAKITASGRTDAGVHARGQVFNFYTESQIPIRRWSLALNARLPEDIVVRDAVEVPEEFHSTKSAIRKTYRYTIRCGKHPDLFKRHLEFHHPSPLNVNAMREGLQHLLGEHEFTSYCSTRTTKTNHFRTIYEARVECEPYDAELQSFALHIILSGNGFLYNMVRIIAGTLIQVGQGKRNSLEMKTILDGKNRKLAGPTAVAHGLMLWEVFYDDSSITT</sequence>
<organism evidence="9 10">
    <name type="scientific">Paenibacillus cremeus</name>
    <dbReference type="NCBI Taxonomy" id="2163881"/>
    <lineage>
        <taxon>Bacteria</taxon>
        <taxon>Bacillati</taxon>
        <taxon>Bacillota</taxon>
        <taxon>Bacilli</taxon>
        <taxon>Bacillales</taxon>
        <taxon>Paenibacillaceae</taxon>
        <taxon>Paenibacillus</taxon>
    </lineage>
</organism>
<dbReference type="SUPFAM" id="SSF55120">
    <property type="entry name" value="Pseudouridine synthase"/>
    <property type="match status" value="1"/>
</dbReference>
<protein>
    <recommendedName>
        <fullName evidence="4">tRNA pseudouridine synthase A</fullName>
        <ecNumber evidence="4">5.4.99.12</ecNumber>
    </recommendedName>
    <alternativeName>
        <fullName evidence="4">tRNA pseudouridine(38-40) synthase</fullName>
    </alternativeName>
    <alternativeName>
        <fullName evidence="4">tRNA pseudouridylate synthase I</fullName>
    </alternativeName>
    <alternativeName>
        <fullName evidence="4">tRNA-uridine isomerase I</fullName>
    </alternativeName>
</protein>
<evidence type="ECO:0000256" key="3">
    <source>
        <dbReference type="ARBA" id="ARBA00023235"/>
    </source>
</evidence>
<evidence type="ECO:0000313" key="10">
    <source>
        <dbReference type="Proteomes" id="UP000317036"/>
    </source>
</evidence>
<evidence type="ECO:0000256" key="6">
    <source>
        <dbReference type="PIRSR" id="PIRSR001430-2"/>
    </source>
</evidence>
<evidence type="ECO:0000256" key="7">
    <source>
        <dbReference type="RuleBase" id="RU003792"/>
    </source>
</evidence>
<reference evidence="9 10" key="1">
    <citation type="submission" date="2019-07" db="EMBL/GenBank/DDBJ databases">
        <authorList>
            <person name="Kim J."/>
        </authorList>
    </citation>
    <scope>NUCLEOTIDE SEQUENCE [LARGE SCALE GENOMIC DNA]</scope>
    <source>
        <strain evidence="9 10">JC52</strain>
    </source>
</reference>